<dbReference type="PANTHER" id="PTHR11691:SF73">
    <property type="entry name" value="INTERFERON BETA"/>
    <property type="match status" value="1"/>
</dbReference>
<sequence>MISRIFIACLFLGMYSTGSLLGCKWIVKDQDDINHQFHVYNNRALGFLDMMVSITNTTKDAEIEHTVAFPNQLYHQKSKATDEDKLAFIVQILEEVAALFEEDHSSASWEENTVENFLNIVNKQAEELRSCVMVNDLFKYIFYTTQKVQRRTEMYFKRLSNEILKKNGYSAEAWETIRNITEDHLSQCAFLVNSLGNAH</sequence>
<dbReference type="SUPFAM" id="SSF47266">
    <property type="entry name" value="4-helical cytokines"/>
    <property type="match status" value="1"/>
</dbReference>
<reference evidence="9" key="2">
    <citation type="submission" date="2025-08" db="UniProtKB">
        <authorList>
            <consortium name="Ensembl"/>
        </authorList>
    </citation>
    <scope>IDENTIFICATION</scope>
</reference>
<comment type="similarity">
    <text evidence="2">Belongs to the alpha/beta interferon family.</text>
</comment>
<dbReference type="PANTHER" id="PTHR11691">
    <property type="entry name" value="TYPE I INTERFERON"/>
    <property type="match status" value="1"/>
</dbReference>
<evidence type="ECO:0000256" key="8">
    <source>
        <dbReference type="SAM" id="SignalP"/>
    </source>
</evidence>
<organism evidence="9 10">
    <name type="scientific">Maylandia zebra</name>
    <name type="common">zebra mbuna</name>
    <dbReference type="NCBI Taxonomy" id="106582"/>
    <lineage>
        <taxon>Eukaryota</taxon>
        <taxon>Metazoa</taxon>
        <taxon>Chordata</taxon>
        <taxon>Craniata</taxon>
        <taxon>Vertebrata</taxon>
        <taxon>Euteleostomi</taxon>
        <taxon>Actinopterygii</taxon>
        <taxon>Neopterygii</taxon>
        <taxon>Teleostei</taxon>
        <taxon>Neoteleostei</taxon>
        <taxon>Acanthomorphata</taxon>
        <taxon>Ovalentaria</taxon>
        <taxon>Cichlomorphae</taxon>
        <taxon>Cichliformes</taxon>
        <taxon>Cichlidae</taxon>
        <taxon>African cichlids</taxon>
        <taxon>Pseudocrenilabrinae</taxon>
        <taxon>Haplochromini</taxon>
        <taxon>Maylandia</taxon>
        <taxon>Maylandia zebra complex</taxon>
    </lineage>
</organism>
<proteinExistence type="inferred from homology"/>
<dbReference type="PROSITE" id="PS51257">
    <property type="entry name" value="PROKAR_LIPOPROTEIN"/>
    <property type="match status" value="1"/>
</dbReference>
<dbReference type="GO" id="GO:0043330">
    <property type="term" value="P:response to exogenous dsRNA"/>
    <property type="evidence" value="ECO:0007669"/>
    <property type="project" value="TreeGrafter"/>
</dbReference>
<dbReference type="Pfam" id="PF00143">
    <property type="entry name" value="Interferon"/>
    <property type="match status" value="1"/>
</dbReference>
<evidence type="ECO:0000256" key="7">
    <source>
        <dbReference type="ARBA" id="ARBA00023157"/>
    </source>
</evidence>
<dbReference type="GO" id="GO:0005126">
    <property type="term" value="F:cytokine receptor binding"/>
    <property type="evidence" value="ECO:0007669"/>
    <property type="project" value="InterPro"/>
</dbReference>
<protein>
    <submittedName>
        <fullName evidence="9">Interferon epsilon</fullName>
    </submittedName>
</protein>
<dbReference type="Ensembl" id="ENSMZET00005009265.1">
    <property type="protein sequence ID" value="ENSMZEP00005008925.1"/>
    <property type="gene ID" value="ENSMZEG00005006682.1"/>
</dbReference>
<evidence type="ECO:0000256" key="1">
    <source>
        <dbReference type="ARBA" id="ARBA00004613"/>
    </source>
</evidence>
<evidence type="ECO:0000313" key="10">
    <source>
        <dbReference type="Proteomes" id="UP000265160"/>
    </source>
</evidence>
<feature type="chain" id="PRO_5018236699" evidence="8">
    <location>
        <begin position="23"/>
        <end position="199"/>
    </location>
</feature>
<reference evidence="9 10" key="1">
    <citation type="journal article" date="2014" name="Nature">
        <title>The genomic substrate for adaptive radiation in African cichlid fish.</title>
        <authorList>
            <person name="Brawand D."/>
            <person name="Wagner C.E."/>
            <person name="Li Y.I."/>
            <person name="Malinsky M."/>
            <person name="Keller I."/>
            <person name="Fan S."/>
            <person name="Simakov O."/>
            <person name="Ng A.Y."/>
            <person name="Lim Z.W."/>
            <person name="Bezault E."/>
            <person name="Turner-Maier J."/>
            <person name="Johnson J."/>
            <person name="Alcazar R."/>
            <person name="Noh H.J."/>
            <person name="Russell P."/>
            <person name="Aken B."/>
            <person name="Alfoldi J."/>
            <person name="Amemiya C."/>
            <person name="Azzouzi N."/>
            <person name="Baroiller J.F."/>
            <person name="Barloy-Hubler F."/>
            <person name="Berlin A."/>
            <person name="Bloomquist R."/>
            <person name="Carleton K.L."/>
            <person name="Conte M.A."/>
            <person name="D'Cotta H."/>
            <person name="Eshel O."/>
            <person name="Gaffney L."/>
            <person name="Galibert F."/>
            <person name="Gante H.F."/>
            <person name="Gnerre S."/>
            <person name="Greuter L."/>
            <person name="Guyon R."/>
            <person name="Haddad N.S."/>
            <person name="Haerty W."/>
            <person name="Harris R.M."/>
            <person name="Hofmann H.A."/>
            <person name="Hourlier T."/>
            <person name="Hulata G."/>
            <person name="Jaffe D.B."/>
            <person name="Lara M."/>
            <person name="Lee A.P."/>
            <person name="MacCallum I."/>
            <person name="Mwaiko S."/>
            <person name="Nikaido M."/>
            <person name="Nishihara H."/>
            <person name="Ozouf-Costaz C."/>
            <person name="Penman D.J."/>
            <person name="Przybylski D."/>
            <person name="Rakotomanga M."/>
            <person name="Renn S.C.P."/>
            <person name="Ribeiro F.J."/>
            <person name="Ron M."/>
            <person name="Salzburger W."/>
            <person name="Sanchez-Pulido L."/>
            <person name="Santos M.E."/>
            <person name="Searle S."/>
            <person name="Sharpe T."/>
            <person name="Swofford R."/>
            <person name="Tan F.J."/>
            <person name="Williams L."/>
            <person name="Young S."/>
            <person name="Yin S."/>
            <person name="Okada N."/>
            <person name="Kocher T.D."/>
            <person name="Miska E.A."/>
            <person name="Lander E.S."/>
            <person name="Venkatesh B."/>
            <person name="Fernald R.D."/>
            <person name="Meyer A."/>
            <person name="Ponting C.P."/>
            <person name="Streelman J.T."/>
            <person name="Lindblad-Toh K."/>
            <person name="Seehausen O."/>
            <person name="Di Palma F."/>
        </authorList>
    </citation>
    <scope>NUCLEOTIDE SEQUENCE</scope>
</reference>
<comment type="subcellular location">
    <subcellularLocation>
        <location evidence="1">Secreted</location>
    </subcellularLocation>
</comment>
<evidence type="ECO:0000256" key="3">
    <source>
        <dbReference type="ARBA" id="ARBA00022514"/>
    </source>
</evidence>
<dbReference type="Proteomes" id="UP000265160">
    <property type="component" value="LG8"/>
</dbReference>
<keyword evidence="5 8" id="KW-0732">Signal</keyword>
<dbReference type="InterPro" id="IPR009079">
    <property type="entry name" value="4_helix_cytokine-like_core"/>
</dbReference>
<dbReference type="InterPro" id="IPR000471">
    <property type="entry name" value="Interferon_alpha/beta/delta"/>
</dbReference>
<accession>A0A3P9BG93</accession>
<dbReference type="AlphaFoldDB" id="A0A3P9BG93"/>
<keyword evidence="7" id="KW-1015">Disulfide bond</keyword>
<keyword evidence="3" id="KW-0202">Cytokine</keyword>
<keyword evidence="4" id="KW-0964">Secreted</keyword>
<dbReference type="GO" id="GO:0005615">
    <property type="term" value="C:extracellular space"/>
    <property type="evidence" value="ECO:0007669"/>
    <property type="project" value="UniProtKB-KW"/>
</dbReference>
<keyword evidence="6" id="KW-0051">Antiviral defense</keyword>
<evidence type="ECO:0000256" key="2">
    <source>
        <dbReference type="ARBA" id="ARBA00011033"/>
    </source>
</evidence>
<dbReference type="GeneTree" id="ENSGT00510000050089"/>
<reference evidence="9" key="3">
    <citation type="submission" date="2025-09" db="UniProtKB">
        <authorList>
            <consortium name="Ensembl"/>
        </authorList>
    </citation>
    <scope>IDENTIFICATION</scope>
</reference>
<evidence type="ECO:0000313" key="9">
    <source>
        <dbReference type="Ensembl" id="ENSMZEP00005008925.1"/>
    </source>
</evidence>
<feature type="signal peptide" evidence="8">
    <location>
        <begin position="1"/>
        <end position="22"/>
    </location>
</feature>
<evidence type="ECO:0000256" key="4">
    <source>
        <dbReference type="ARBA" id="ARBA00022525"/>
    </source>
</evidence>
<dbReference type="GO" id="GO:0005125">
    <property type="term" value="F:cytokine activity"/>
    <property type="evidence" value="ECO:0007669"/>
    <property type="project" value="UniProtKB-KW"/>
</dbReference>
<evidence type="ECO:0000256" key="5">
    <source>
        <dbReference type="ARBA" id="ARBA00022729"/>
    </source>
</evidence>
<dbReference type="GO" id="GO:0006955">
    <property type="term" value="P:immune response"/>
    <property type="evidence" value="ECO:0007669"/>
    <property type="project" value="UniProtKB-ARBA"/>
</dbReference>
<name>A0A3P9BG93_9CICH</name>
<dbReference type="Gene3D" id="1.20.1250.10">
    <property type="match status" value="1"/>
</dbReference>
<evidence type="ECO:0000256" key="6">
    <source>
        <dbReference type="ARBA" id="ARBA00023118"/>
    </source>
</evidence>
<keyword evidence="10" id="KW-1185">Reference proteome</keyword>
<dbReference type="GO" id="GO:0051607">
    <property type="term" value="P:defense response to virus"/>
    <property type="evidence" value="ECO:0007669"/>
    <property type="project" value="UniProtKB-KW"/>
</dbReference>